<evidence type="ECO:0000256" key="1">
    <source>
        <dbReference type="SAM" id="MobiDB-lite"/>
    </source>
</evidence>
<evidence type="ECO:0000313" key="2">
    <source>
        <dbReference type="EMBL" id="KIJ58209.1"/>
    </source>
</evidence>
<dbReference type="Proteomes" id="UP000053820">
    <property type="component" value="Unassembled WGS sequence"/>
</dbReference>
<accession>A0A0C9UYX7</accession>
<name>A0A0C9UYX7_9AGAM</name>
<reference evidence="2 3" key="1">
    <citation type="submission" date="2014-04" db="EMBL/GenBank/DDBJ databases">
        <title>Evolutionary Origins and Diversification of the Mycorrhizal Mutualists.</title>
        <authorList>
            <consortium name="DOE Joint Genome Institute"/>
            <consortium name="Mycorrhizal Genomics Consortium"/>
            <person name="Kohler A."/>
            <person name="Kuo A."/>
            <person name="Nagy L.G."/>
            <person name="Floudas D."/>
            <person name="Copeland A."/>
            <person name="Barry K.W."/>
            <person name="Cichocki N."/>
            <person name="Veneault-Fourrey C."/>
            <person name="LaButti K."/>
            <person name="Lindquist E.A."/>
            <person name="Lipzen A."/>
            <person name="Lundell T."/>
            <person name="Morin E."/>
            <person name="Murat C."/>
            <person name="Riley R."/>
            <person name="Ohm R."/>
            <person name="Sun H."/>
            <person name="Tunlid A."/>
            <person name="Henrissat B."/>
            <person name="Grigoriev I.V."/>
            <person name="Hibbett D.S."/>
            <person name="Martin F."/>
        </authorList>
    </citation>
    <scope>NUCLEOTIDE SEQUENCE [LARGE SCALE GENOMIC DNA]</scope>
    <source>
        <strain evidence="2 3">MD-312</strain>
    </source>
</reference>
<dbReference type="HOGENOM" id="CLU_2849968_0_0_1"/>
<proteinExistence type="predicted"/>
<protein>
    <submittedName>
        <fullName evidence="2">Uncharacterized protein</fullName>
    </submittedName>
</protein>
<keyword evidence="3" id="KW-1185">Reference proteome</keyword>
<evidence type="ECO:0000313" key="3">
    <source>
        <dbReference type="Proteomes" id="UP000053820"/>
    </source>
</evidence>
<organism evidence="2 3">
    <name type="scientific">Hydnomerulius pinastri MD-312</name>
    <dbReference type="NCBI Taxonomy" id="994086"/>
    <lineage>
        <taxon>Eukaryota</taxon>
        <taxon>Fungi</taxon>
        <taxon>Dikarya</taxon>
        <taxon>Basidiomycota</taxon>
        <taxon>Agaricomycotina</taxon>
        <taxon>Agaricomycetes</taxon>
        <taxon>Agaricomycetidae</taxon>
        <taxon>Boletales</taxon>
        <taxon>Boletales incertae sedis</taxon>
        <taxon>Leucogyrophana</taxon>
    </lineage>
</organism>
<sequence length="65" mass="7304">MIYGHTASVSFRDRNVRASVTARVANYRAPDKSTDPLELTQRPRYVPKEATLGEDDDGDEKSVYS</sequence>
<feature type="region of interest" description="Disordered" evidence="1">
    <location>
        <begin position="27"/>
        <end position="65"/>
    </location>
</feature>
<dbReference type="EMBL" id="KN839969">
    <property type="protein sequence ID" value="KIJ58209.1"/>
    <property type="molecule type" value="Genomic_DNA"/>
</dbReference>
<gene>
    <name evidence="2" type="ORF">HYDPIDRAFT_34394</name>
</gene>
<dbReference type="AlphaFoldDB" id="A0A0C9UYX7"/>